<dbReference type="AlphaFoldDB" id="A0A4Y2CSQ9"/>
<organism evidence="1 2">
    <name type="scientific">Araneus ventricosus</name>
    <name type="common">Orbweaver spider</name>
    <name type="synonym">Epeira ventricosa</name>
    <dbReference type="NCBI Taxonomy" id="182803"/>
    <lineage>
        <taxon>Eukaryota</taxon>
        <taxon>Metazoa</taxon>
        <taxon>Ecdysozoa</taxon>
        <taxon>Arthropoda</taxon>
        <taxon>Chelicerata</taxon>
        <taxon>Arachnida</taxon>
        <taxon>Araneae</taxon>
        <taxon>Araneomorphae</taxon>
        <taxon>Entelegynae</taxon>
        <taxon>Araneoidea</taxon>
        <taxon>Araneidae</taxon>
        <taxon>Araneus</taxon>
    </lineage>
</organism>
<dbReference type="Proteomes" id="UP000499080">
    <property type="component" value="Unassembled WGS sequence"/>
</dbReference>
<comment type="caution">
    <text evidence="1">The sequence shown here is derived from an EMBL/GenBank/DDBJ whole genome shotgun (WGS) entry which is preliminary data.</text>
</comment>
<sequence>MERFTSALHQKRRDSQVPYTRNGEIHKCLTLPNIMMENVCRSVAMMVPWRKSHPELSKQKEMAMYTLYRITDVTLMKTSITYFKDA</sequence>
<accession>A0A4Y2CSQ9</accession>
<reference evidence="1 2" key="1">
    <citation type="journal article" date="2019" name="Sci. Rep.">
        <title>Orb-weaving spider Araneus ventricosus genome elucidates the spidroin gene catalogue.</title>
        <authorList>
            <person name="Kono N."/>
            <person name="Nakamura H."/>
            <person name="Ohtoshi R."/>
            <person name="Moran D.A.P."/>
            <person name="Shinohara A."/>
            <person name="Yoshida Y."/>
            <person name="Fujiwara M."/>
            <person name="Mori M."/>
            <person name="Tomita M."/>
            <person name="Arakawa K."/>
        </authorList>
    </citation>
    <scope>NUCLEOTIDE SEQUENCE [LARGE SCALE GENOMIC DNA]</scope>
</reference>
<evidence type="ECO:0000313" key="2">
    <source>
        <dbReference type="Proteomes" id="UP000499080"/>
    </source>
</evidence>
<keyword evidence="2" id="KW-1185">Reference proteome</keyword>
<proteinExistence type="predicted"/>
<evidence type="ECO:0000313" key="1">
    <source>
        <dbReference type="EMBL" id="GBM06718.1"/>
    </source>
</evidence>
<name>A0A4Y2CSQ9_ARAVE</name>
<protein>
    <submittedName>
        <fullName evidence="1">Uncharacterized protein</fullName>
    </submittedName>
</protein>
<gene>
    <name evidence="1" type="ORF">AVEN_190919_1</name>
</gene>
<dbReference type="EMBL" id="BGPR01000232">
    <property type="protein sequence ID" value="GBM06718.1"/>
    <property type="molecule type" value="Genomic_DNA"/>
</dbReference>